<dbReference type="EMBL" id="CP074126">
    <property type="protein sequence ID" value="QUS56539.1"/>
    <property type="molecule type" value="Genomic_DNA"/>
</dbReference>
<dbReference type="InterPro" id="IPR041117">
    <property type="entry name" value="SoxA_A3"/>
</dbReference>
<dbReference type="Gene3D" id="3.30.1360.120">
    <property type="entry name" value="Probable tRNA modification gtpase trme, domain 1"/>
    <property type="match status" value="1"/>
</dbReference>
<dbReference type="InterPro" id="IPR013977">
    <property type="entry name" value="GcvT_C"/>
</dbReference>
<keyword evidence="2" id="KW-0560">Oxidoreductase</keyword>
<dbReference type="SUPFAM" id="SSF51905">
    <property type="entry name" value="FAD/NAD(P)-binding domain"/>
    <property type="match status" value="1"/>
</dbReference>
<dbReference type="Gene3D" id="3.10.20.440">
    <property type="entry name" value="2Fe-2S iron-sulphur cluster binding domain, sarcosine oxidase, alpha subunit, N-terminal domain"/>
    <property type="match status" value="1"/>
</dbReference>
<feature type="domain" description="SoxA A3" evidence="6">
    <location>
        <begin position="499"/>
        <end position="583"/>
    </location>
</feature>
<sequence>MSTASKPRKGLLIRSDKPVSFRFEGKTYQGQEGDCIASALAANGKWILSRSFKYHRPRGVLTMAAQDSNSFVQIGNEPNVFADRHQIEEGLDVKAQNVNGTLEKDRDFILNRFGRFMPVGFYYRAFFKPKGIWDKFWEPIIRKKAGLGEVDTTKKTEGYYDKAYGFYDVVVVGAGPAGLSAALEAADAGAKVLLVEENPILGGALTYTRFDAEATKAESLRQSLVADVEGHQNITVMADAVCNGYFADNWLPIIQGKRLHKVRAKQVVVATGLIEQPSQFRNNDLPGVMQGSAGQRLISFYGVQPGKKAVVLAANDDAFGVVLDLLDAGVEVAAIADLRKASKGPLVQAVKAKGARIVSNACVYEAHPAPGHRHVTGVTIAHLDDEGVATSKRENIACDLVCMSVGYTPTYQLPIQAGGKIGYEDATATVSLTGLPDNVHLAGAIDGYYAIEETLAHGRHQGQKAAQLCGLAVAKLVEEPARTAASPSHPWPIFPHPDGKDFVDFDEDLQVKDIRNAVGDGYRELELVKRYSTVGMGPSQGRHAALATARLVADKTDRSVAQIGVTTARPPFTAEKIAVLAGRQFDPKRKTAMHYRHEEFGVEWLLAGNWVRPAYYPNKDRKQAKDCIDFEVNNARNNVGIVDVSTLGGLDVRGPDAAEFLNRMYTFAYAKLPVGKTRYLLMTNEAGTVIDDGVACRLADDYFYITATTTGVERIYRNMLWWNAQWQLDVDIVNVTSAYSALNLAGPNARKVLEKLTSDIDCSSEAFPYLAYREGTVAGIPARLFRVGFVGELGYEIHVPSRYGEALWDAVMEAGAEFDIHPFGLEAQRVMRLEKGHVIVGQDTDGLTSPEELDMTWAIAKKKFFVGKRSLQIRDKQLSERKLIGFTVKDDPANPILESNLVIRDGKIAGFVTSVCQSPTLNKTIGLAYAAREDAKIGSEIELRLSNGSTIAAQVISPHFYDPENKRQEL</sequence>
<dbReference type="InterPro" id="IPR042204">
    <property type="entry name" value="2Fe-2S-bd_N"/>
</dbReference>
<dbReference type="PANTHER" id="PTHR43757">
    <property type="entry name" value="AMINOMETHYLTRANSFERASE"/>
    <property type="match status" value="1"/>
</dbReference>
<dbReference type="Pfam" id="PF13510">
    <property type="entry name" value="Fer2_4"/>
    <property type="match status" value="1"/>
</dbReference>
<evidence type="ECO:0000259" key="3">
    <source>
        <dbReference type="Pfam" id="PF01571"/>
    </source>
</evidence>
<evidence type="ECO:0000313" key="8">
    <source>
        <dbReference type="Proteomes" id="UP000680706"/>
    </source>
</evidence>
<dbReference type="InterPro" id="IPR041854">
    <property type="entry name" value="BFD-like_2Fe2S-bd_dom_sf"/>
</dbReference>
<dbReference type="Pfam" id="PF01571">
    <property type="entry name" value="GCV_T"/>
    <property type="match status" value="1"/>
</dbReference>
<dbReference type="PRINTS" id="PR00368">
    <property type="entry name" value="FADPNR"/>
</dbReference>
<dbReference type="SUPFAM" id="SSF101790">
    <property type="entry name" value="Aminomethyltransferase beta-barrel domain"/>
    <property type="match status" value="1"/>
</dbReference>
<dbReference type="InterPro" id="IPR023753">
    <property type="entry name" value="FAD/NAD-binding_dom"/>
</dbReference>
<dbReference type="Pfam" id="PF17806">
    <property type="entry name" value="SO_alpha_A3"/>
    <property type="match status" value="1"/>
</dbReference>
<keyword evidence="8" id="KW-1185">Reference proteome</keyword>
<dbReference type="SUPFAM" id="SSF103025">
    <property type="entry name" value="Folate-binding domain"/>
    <property type="match status" value="1"/>
</dbReference>
<evidence type="ECO:0000259" key="6">
    <source>
        <dbReference type="Pfam" id="PF17806"/>
    </source>
</evidence>
<dbReference type="InterPro" id="IPR027266">
    <property type="entry name" value="TrmE/GcvT-like"/>
</dbReference>
<protein>
    <submittedName>
        <fullName evidence="7">(2Fe-2S)-binding protein</fullName>
    </submittedName>
</protein>
<organism evidence="7 8">
    <name type="scientific">Pseudovibrio brasiliensis</name>
    <dbReference type="NCBI Taxonomy" id="1898042"/>
    <lineage>
        <taxon>Bacteria</taxon>
        <taxon>Pseudomonadati</taxon>
        <taxon>Pseudomonadota</taxon>
        <taxon>Alphaproteobacteria</taxon>
        <taxon>Hyphomicrobiales</taxon>
        <taxon>Stappiaceae</taxon>
        <taxon>Pseudovibrio</taxon>
    </lineage>
</organism>
<reference evidence="7 8" key="1">
    <citation type="journal article" date="2021" name="Angew. Chem. Int. Ed. Engl.">
        <title>A novel family of nonribosomal peptides modulate collective behavior in Pseudovibrio bacteria isolated from marine sponges.</title>
        <authorList>
            <person name="Ioca L.P."/>
            <person name="Dai Y."/>
            <person name="Kunakom S."/>
            <person name="Diaz-Espinosa J."/>
            <person name="Krunic A."/>
            <person name="Crnkovic C.M."/>
            <person name="Orjala J."/>
            <person name="Sanchez L.M."/>
            <person name="Ferreira A.G."/>
            <person name="Berlinck R.G.S."/>
            <person name="Eustaquio A.S."/>
        </authorList>
    </citation>
    <scope>NUCLEOTIDE SEQUENCE [LARGE SCALE GENOMIC DNA]</scope>
    <source>
        <strain evidence="7 8">Ab134</strain>
    </source>
</reference>
<comment type="similarity">
    <text evidence="1">Belongs to the GcvT family.</text>
</comment>
<dbReference type="Gene3D" id="3.50.50.60">
    <property type="entry name" value="FAD/NAD(P)-binding domain"/>
    <property type="match status" value="1"/>
</dbReference>
<feature type="domain" description="FAD/NAD(P)-binding" evidence="4">
    <location>
        <begin position="167"/>
        <end position="418"/>
    </location>
</feature>
<feature type="domain" description="Aminomethyltransferase C-terminal" evidence="5">
    <location>
        <begin position="881"/>
        <end position="962"/>
    </location>
</feature>
<dbReference type="Proteomes" id="UP000680706">
    <property type="component" value="Chromosome"/>
</dbReference>
<dbReference type="InterPro" id="IPR029043">
    <property type="entry name" value="GcvT/YgfZ_C"/>
</dbReference>
<feature type="domain" description="GCVT N-terminal" evidence="3">
    <location>
        <begin position="593"/>
        <end position="863"/>
    </location>
</feature>
<dbReference type="PRINTS" id="PR00411">
    <property type="entry name" value="PNDRDTASEI"/>
</dbReference>
<name>A0ABX8AN88_9HYPH</name>
<accession>A0ABX8AN88</accession>
<evidence type="ECO:0000259" key="5">
    <source>
        <dbReference type="Pfam" id="PF08669"/>
    </source>
</evidence>
<gene>
    <name evidence="7" type="ORF">KGB56_03625</name>
</gene>
<dbReference type="Gene3D" id="1.10.10.1100">
    <property type="entry name" value="BFD-like [2Fe-2S]-binding domain"/>
    <property type="match status" value="1"/>
</dbReference>
<evidence type="ECO:0000256" key="1">
    <source>
        <dbReference type="ARBA" id="ARBA00008609"/>
    </source>
</evidence>
<dbReference type="InterPro" id="IPR036188">
    <property type="entry name" value="FAD/NAD-bd_sf"/>
</dbReference>
<dbReference type="Pfam" id="PF08669">
    <property type="entry name" value="GCV_T_C"/>
    <property type="match status" value="1"/>
</dbReference>
<evidence type="ECO:0000259" key="4">
    <source>
        <dbReference type="Pfam" id="PF07992"/>
    </source>
</evidence>
<evidence type="ECO:0000256" key="2">
    <source>
        <dbReference type="ARBA" id="ARBA00023002"/>
    </source>
</evidence>
<dbReference type="PANTHER" id="PTHR43757:SF2">
    <property type="entry name" value="AMINOMETHYLTRANSFERASE, MITOCHONDRIAL"/>
    <property type="match status" value="1"/>
</dbReference>
<dbReference type="InterPro" id="IPR006222">
    <property type="entry name" value="GCVT_N"/>
</dbReference>
<evidence type="ECO:0000313" key="7">
    <source>
        <dbReference type="EMBL" id="QUS56539.1"/>
    </source>
</evidence>
<dbReference type="Pfam" id="PF07992">
    <property type="entry name" value="Pyr_redox_2"/>
    <property type="match status" value="1"/>
</dbReference>
<proteinExistence type="inferred from homology"/>
<dbReference type="InterPro" id="IPR028896">
    <property type="entry name" value="GcvT/YgfZ/DmdA"/>
</dbReference>